<gene>
    <name evidence="1" type="ORF">JTE90_016837</name>
</gene>
<evidence type="ECO:0000313" key="2">
    <source>
        <dbReference type="Proteomes" id="UP000827092"/>
    </source>
</evidence>
<comment type="caution">
    <text evidence="1">The sequence shown here is derived from an EMBL/GenBank/DDBJ whole genome shotgun (WGS) entry which is preliminary data.</text>
</comment>
<accession>A0AAV6W0K2</accession>
<keyword evidence="2" id="KW-1185">Reference proteome</keyword>
<proteinExistence type="predicted"/>
<dbReference type="AlphaFoldDB" id="A0AAV6W0K2"/>
<dbReference type="PANTHER" id="PTHR47526:SF4">
    <property type="entry name" value="SWIM-TYPE DOMAIN-CONTAINING PROTEIN"/>
    <property type="match status" value="1"/>
</dbReference>
<dbReference type="EMBL" id="JAFNEN010000006">
    <property type="protein sequence ID" value="KAG8201361.1"/>
    <property type="molecule type" value="Genomic_DNA"/>
</dbReference>
<protein>
    <submittedName>
        <fullName evidence="1">Uncharacterized protein</fullName>
    </submittedName>
</protein>
<dbReference type="PANTHER" id="PTHR47526">
    <property type="entry name" value="ATP-DEPENDENT DNA HELICASE"/>
    <property type="match status" value="1"/>
</dbReference>
<reference evidence="1 2" key="1">
    <citation type="journal article" date="2022" name="Nat. Ecol. Evol.">
        <title>A masculinizing supergene underlies an exaggerated male reproductive morph in a spider.</title>
        <authorList>
            <person name="Hendrickx F."/>
            <person name="De Corte Z."/>
            <person name="Sonet G."/>
            <person name="Van Belleghem S.M."/>
            <person name="Kostlbacher S."/>
            <person name="Vangestel C."/>
        </authorList>
    </citation>
    <scope>NUCLEOTIDE SEQUENCE [LARGE SCALE GENOMIC DNA]</scope>
    <source>
        <strain evidence="1">W744_W776</strain>
    </source>
</reference>
<name>A0AAV6W0K2_9ARAC</name>
<dbReference type="Proteomes" id="UP000827092">
    <property type="component" value="Unassembled WGS sequence"/>
</dbReference>
<sequence>MEEFKAFKSLEAYDKFICGWVKSIGCIEVNGLSVLLGKVQHSQRLNEKPLEAWIVSKKRWHHYCRSLLLCSRFERILLSCWGHALLDTRHIQRMEARTVTDVPAYWVGPSSRAIKFSRVQQIDFCTPMKKKQKRDEALAEIAKGSSSAILSMEDPFYKIHSSNTVYPKDLSNLFDESLMDMDASIPAKEGP</sequence>
<organism evidence="1 2">
    <name type="scientific">Oedothorax gibbosus</name>
    <dbReference type="NCBI Taxonomy" id="931172"/>
    <lineage>
        <taxon>Eukaryota</taxon>
        <taxon>Metazoa</taxon>
        <taxon>Ecdysozoa</taxon>
        <taxon>Arthropoda</taxon>
        <taxon>Chelicerata</taxon>
        <taxon>Arachnida</taxon>
        <taxon>Araneae</taxon>
        <taxon>Araneomorphae</taxon>
        <taxon>Entelegynae</taxon>
        <taxon>Araneoidea</taxon>
        <taxon>Linyphiidae</taxon>
        <taxon>Erigoninae</taxon>
        <taxon>Oedothorax</taxon>
    </lineage>
</organism>
<evidence type="ECO:0000313" key="1">
    <source>
        <dbReference type="EMBL" id="KAG8201361.1"/>
    </source>
</evidence>